<dbReference type="EMBL" id="CAJNNV010000963">
    <property type="protein sequence ID" value="CAE8583982.1"/>
    <property type="molecule type" value="Genomic_DNA"/>
</dbReference>
<feature type="non-terminal residue" evidence="1">
    <location>
        <position position="1"/>
    </location>
</feature>
<dbReference type="Gene3D" id="2.10.25.10">
    <property type="entry name" value="Laminin"/>
    <property type="match status" value="1"/>
</dbReference>
<dbReference type="AlphaFoldDB" id="A0A813D8U3"/>
<dbReference type="Proteomes" id="UP000654075">
    <property type="component" value="Unassembled WGS sequence"/>
</dbReference>
<gene>
    <name evidence="1" type="ORF">PGLA1383_LOCUS2924</name>
</gene>
<dbReference type="OrthoDB" id="6130531at2759"/>
<organism evidence="1 2">
    <name type="scientific">Polarella glacialis</name>
    <name type="common">Dinoflagellate</name>
    <dbReference type="NCBI Taxonomy" id="89957"/>
    <lineage>
        <taxon>Eukaryota</taxon>
        <taxon>Sar</taxon>
        <taxon>Alveolata</taxon>
        <taxon>Dinophyceae</taxon>
        <taxon>Suessiales</taxon>
        <taxon>Suessiaceae</taxon>
        <taxon>Polarella</taxon>
    </lineage>
</organism>
<reference evidence="1" key="1">
    <citation type="submission" date="2021-02" db="EMBL/GenBank/DDBJ databases">
        <authorList>
            <person name="Dougan E. K."/>
            <person name="Rhodes N."/>
            <person name="Thang M."/>
            <person name="Chan C."/>
        </authorList>
    </citation>
    <scope>NUCLEOTIDE SEQUENCE</scope>
</reference>
<protein>
    <submittedName>
        <fullName evidence="1">Uncharacterized protein</fullName>
    </submittedName>
</protein>
<comment type="caution">
    <text evidence="1">The sequence shown here is derived from an EMBL/GenBank/DDBJ whole genome shotgun (WGS) entry which is preliminary data.</text>
</comment>
<accession>A0A813D8U3</accession>
<proteinExistence type="predicted"/>
<evidence type="ECO:0000313" key="1">
    <source>
        <dbReference type="EMBL" id="CAE8583982.1"/>
    </source>
</evidence>
<feature type="non-terminal residue" evidence="1">
    <location>
        <position position="86"/>
    </location>
</feature>
<sequence length="86" mass="9380">EALRNTGESLGVFFGNTRIRTSTGALNLTAVSDVCRTDCSEKAFYPEFYPIMSEGVWSLNMSSCPGNCNGHGMCDFSQCVCEPGFY</sequence>
<name>A0A813D8U3_POLGL</name>
<evidence type="ECO:0000313" key="2">
    <source>
        <dbReference type="Proteomes" id="UP000654075"/>
    </source>
</evidence>
<keyword evidence="2" id="KW-1185">Reference proteome</keyword>